<reference evidence="3" key="1">
    <citation type="journal article" date="2018" name="Sci. Rep.">
        <title>Lignite coal burning seam in the remote Altai Mountains harbors a hydrogen-driven thermophilic microbial community.</title>
        <authorList>
            <person name="Kadnikov V.V."/>
            <person name="Mardanov A.V."/>
            <person name="Ivasenko D.A."/>
            <person name="Antsiferov D.V."/>
            <person name="Beletsky A.V."/>
            <person name="Karnachuk O.V."/>
            <person name="Ravin N.V."/>
        </authorList>
    </citation>
    <scope>NUCLEOTIDE SEQUENCE [LARGE SCALE GENOMIC DNA]</scope>
</reference>
<gene>
    <name evidence="2" type="ORF">BSOLF_1868</name>
</gene>
<evidence type="ECO:0000313" key="2">
    <source>
        <dbReference type="EMBL" id="PTQ57317.1"/>
    </source>
</evidence>
<feature type="domain" description="SLH" evidence="1">
    <location>
        <begin position="298"/>
        <end position="354"/>
    </location>
</feature>
<dbReference type="EMBL" id="PEBX01000009">
    <property type="protein sequence ID" value="PTQ57317.1"/>
    <property type="molecule type" value="Genomic_DNA"/>
</dbReference>
<sequence length="354" mass="38519">MSQGAQTITLDIKTIELKENDRVIITIPASIANELMTKKTAVNVNLPALTIGIPGEALSAFIDAQGTLSLRLSVEQFGRDGSVQIAMVKAIHALTPVYTIHGDKLLPKPVTLSFDVPESALDLRKALIYHKETASSMWQALPHQTHDGRTYSGTSSTFGSYAVLIVQKTFADIQNHWGKDVIEVLASRGIVSGVDANYFQPERHVTRAEFAALMLKALQLDQETYPMPFQDVSPTAWYNKVVGTAYHYGLMKGDGTKFRPNDPITREEMAVVIVNATRAVDTKRLGLKLNPAPSAVKNPSFADSAQISSWAKEAVAQAQAEGWISGMGDNLFAPKKNTKRAEAAAVLFKLVVGQ</sequence>
<evidence type="ECO:0000313" key="3">
    <source>
        <dbReference type="Proteomes" id="UP000244338"/>
    </source>
</evidence>
<comment type="caution">
    <text evidence="2">The sequence shown here is derived from an EMBL/GenBank/DDBJ whole genome shotgun (WGS) entry which is preliminary data.</text>
</comment>
<organism evidence="2 3">
    <name type="scientific">Candidatus Carbonibacillus altaicus</name>
    <dbReference type="NCBI Taxonomy" id="2163959"/>
    <lineage>
        <taxon>Bacteria</taxon>
        <taxon>Bacillati</taxon>
        <taxon>Bacillota</taxon>
        <taxon>Bacilli</taxon>
        <taxon>Bacillales</taxon>
        <taxon>Candidatus Carbonibacillus</taxon>
    </lineage>
</organism>
<dbReference type="PANTHER" id="PTHR43308:SF5">
    <property type="entry name" value="S-LAYER PROTEIN _ PEPTIDOGLYCAN ENDO-BETA-N-ACETYLGLUCOSAMINIDASE"/>
    <property type="match status" value="1"/>
</dbReference>
<name>A0A2R6Y3R1_9BACL</name>
<dbReference type="InterPro" id="IPR001119">
    <property type="entry name" value="SLH_dom"/>
</dbReference>
<dbReference type="InterPro" id="IPR051465">
    <property type="entry name" value="Cell_Envelope_Struct_Comp"/>
</dbReference>
<dbReference type="PROSITE" id="PS51272">
    <property type="entry name" value="SLH"/>
    <property type="match status" value="3"/>
</dbReference>
<evidence type="ECO:0000259" key="1">
    <source>
        <dbReference type="PROSITE" id="PS51272"/>
    </source>
</evidence>
<dbReference type="Proteomes" id="UP000244338">
    <property type="component" value="Unassembled WGS sequence"/>
</dbReference>
<protein>
    <recommendedName>
        <fullName evidence="1">SLH domain-containing protein</fullName>
    </recommendedName>
</protein>
<feature type="domain" description="SLH" evidence="1">
    <location>
        <begin position="229"/>
        <end position="287"/>
    </location>
</feature>
<accession>A0A2R6Y3R1</accession>
<dbReference type="PANTHER" id="PTHR43308">
    <property type="entry name" value="OUTER MEMBRANE PROTEIN ALPHA-RELATED"/>
    <property type="match status" value="1"/>
</dbReference>
<dbReference type="AlphaFoldDB" id="A0A2R6Y3R1"/>
<dbReference type="Pfam" id="PF00395">
    <property type="entry name" value="SLH"/>
    <property type="match status" value="3"/>
</dbReference>
<feature type="domain" description="SLH" evidence="1">
    <location>
        <begin position="165"/>
        <end position="228"/>
    </location>
</feature>
<proteinExistence type="predicted"/>